<accession>A0ABD5WK65</accession>
<dbReference type="EMBL" id="JBHSZH010000005">
    <property type="protein sequence ID" value="MFC7079584.1"/>
    <property type="molecule type" value="Genomic_DNA"/>
</dbReference>
<dbReference type="GeneID" id="79303908"/>
<reference evidence="3" key="1">
    <citation type="journal article" date="2014" name="Int. J. Syst. Evol. Microbiol.">
        <title>Complete genome sequence of Corynebacterium casei LMG S-19264T (=DSM 44701T), isolated from a smear-ripened cheese.</title>
        <authorList>
            <consortium name="US DOE Joint Genome Institute (JGI-PGF)"/>
            <person name="Walter F."/>
            <person name="Albersmeier A."/>
            <person name="Kalinowski J."/>
            <person name="Ruckert C."/>
        </authorList>
    </citation>
    <scope>NUCLEOTIDE SEQUENCE [LARGE SCALE GENOMIC DNA]</scope>
    <source>
        <strain evidence="3">CCM 7472</strain>
    </source>
</reference>
<sequence length="142" mass="15198">MTKQILVPIDGSPQSDDALTHALEEFADADITVLHVIDPIDAGYSAPVGVPGGSEEWYENAERESETLFEDAQNVADDYGVTLDSATELGRPSRTIVGYADDEGFDHIVMGSHGRSGVSRILLGSVAETVVRRATIPVTVVR</sequence>
<dbReference type="Gene3D" id="3.40.50.620">
    <property type="entry name" value="HUPs"/>
    <property type="match status" value="1"/>
</dbReference>
<dbReference type="InterPro" id="IPR006016">
    <property type="entry name" value="UspA"/>
</dbReference>
<keyword evidence="5" id="KW-1185">Reference proteome</keyword>
<feature type="domain" description="UspA" evidence="2">
    <location>
        <begin position="1"/>
        <end position="142"/>
    </location>
</feature>
<dbReference type="EMBL" id="JBHSZH010000006">
    <property type="protein sequence ID" value="MFC7082609.1"/>
    <property type="molecule type" value="Genomic_DNA"/>
</dbReference>
<evidence type="ECO:0000256" key="1">
    <source>
        <dbReference type="ARBA" id="ARBA00008791"/>
    </source>
</evidence>
<organism evidence="3 5">
    <name type="scientific">Halorussus caseinilyticus</name>
    <dbReference type="NCBI Taxonomy" id="3034025"/>
    <lineage>
        <taxon>Archaea</taxon>
        <taxon>Methanobacteriati</taxon>
        <taxon>Methanobacteriota</taxon>
        <taxon>Stenosarchaea group</taxon>
        <taxon>Halobacteria</taxon>
        <taxon>Halobacteriales</taxon>
        <taxon>Haladaptataceae</taxon>
        <taxon>Halorussus</taxon>
    </lineage>
</organism>
<dbReference type="AlphaFoldDB" id="A0ABD5WK65"/>
<comment type="similarity">
    <text evidence="1">Belongs to the universal stress protein A family.</text>
</comment>
<dbReference type="PANTHER" id="PTHR46268:SF24">
    <property type="entry name" value="UNIVERSAL STRESS PROTEIN"/>
    <property type="match status" value="1"/>
</dbReference>
<dbReference type="PRINTS" id="PR01438">
    <property type="entry name" value="UNVRSLSTRESS"/>
</dbReference>
<dbReference type="Pfam" id="PF00582">
    <property type="entry name" value="Usp"/>
    <property type="match status" value="1"/>
</dbReference>
<name>A0ABD5WK65_9EURY</name>
<evidence type="ECO:0000313" key="4">
    <source>
        <dbReference type="EMBL" id="MFC7082609.1"/>
    </source>
</evidence>
<protein>
    <submittedName>
        <fullName evidence="3">Universal stress protein</fullName>
    </submittedName>
</protein>
<dbReference type="SUPFAM" id="SSF52402">
    <property type="entry name" value="Adenine nucleotide alpha hydrolases-like"/>
    <property type="match status" value="1"/>
</dbReference>
<dbReference type="RefSeq" id="WP_276279344.1">
    <property type="nucleotide sequence ID" value="NZ_CP119809.1"/>
</dbReference>
<proteinExistence type="inferred from homology"/>
<reference evidence="3" key="3">
    <citation type="submission" date="2024-09" db="EMBL/GenBank/DDBJ databases">
        <authorList>
            <person name="Sun Q."/>
        </authorList>
    </citation>
    <scope>NUCLEOTIDE SEQUENCE</scope>
    <source>
        <strain evidence="3">CCM 7472</strain>
    </source>
</reference>
<evidence type="ECO:0000259" key="2">
    <source>
        <dbReference type="Pfam" id="PF00582"/>
    </source>
</evidence>
<dbReference type="InterPro" id="IPR014729">
    <property type="entry name" value="Rossmann-like_a/b/a_fold"/>
</dbReference>
<dbReference type="PANTHER" id="PTHR46268">
    <property type="entry name" value="STRESS RESPONSE PROTEIN NHAX"/>
    <property type="match status" value="1"/>
</dbReference>
<dbReference type="InterPro" id="IPR006015">
    <property type="entry name" value="Universal_stress_UspA"/>
</dbReference>
<evidence type="ECO:0000313" key="3">
    <source>
        <dbReference type="EMBL" id="MFC7079584.1"/>
    </source>
</evidence>
<evidence type="ECO:0000313" key="5">
    <source>
        <dbReference type="Proteomes" id="UP001596407"/>
    </source>
</evidence>
<dbReference type="Proteomes" id="UP001596407">
    <property type="component" value="Unassembled WGS sequence"/>
</dbReference>
<gene>
    <name evidence="3" type="ORF">ACFQJ6_04950</name>
    <name evidence="4" type="ORF">ACFQJ6_23660</name>
</gene>
<reference evidence="5" key="2">
    <citation type="journal article" date="2019" name="Int. J. Syst. Evol. Microbiol.">
        <title>The Global Catalogue of Microorganisms (GCM) 10K type strain sequencing project: providing services to taxonomists for standard genome sequencing and annotation.</title>
        <authorList>
            <consortium name="The Broad Institute Genomics Platform"/>
            <consortium name="The Broad Institute Genome Sequencing Center for Infectious Disease"/>
            <person name="Wu L."/>
            <person name="Ma J."/>
        </authorList>
    </citation>
    <scope>NUCLEOTIDE SEQUENCE [LARGE SCALE GENOMIC DNA]</scope>
    <source>
        <strain evidence="5">DT72</strain>
    </source>
</reference>
<comment type="caution">
    <text evidence="3">The sequence shown here is derived from an EMBL/GenBank/DDBJ whole genome shotgun (WGS) entry which is preliminary data.</text>
</comment>
<dbReference type="CDD" id="cd00293">
    <property type="entry name" value="USP-like"/>
    <property type="match status" value="1"/>
</dbReference>